<comment type="caution">
    <text evidence="2">The sequence shown here is derived from an EMBL/GenBank/DDBJ whole genome shotgun (WGS) entry which is preliminary data.</text>
</comment>
<evidence type="ECO:0000313" key="3">
    <source>
        <dbReference type="Proteomes" id="UP000093129"/>
    </source>
</evidence>
<dbReference type="AlphaFoldDB" id="A0A1B9BWC3"/>
<dbReference type="RefSeq" id="WP_065413857.1">
    <property type="nucleotide sequence ID" value="NZ_MASQ01000102.1"/>
</dbReference>
<sequence length="200" mass="22206">MKSKFVKTKAQLYYEEENLESELSNELIGMDPDGNFSVTETTETKRLRKIQAQISSEIRLAKVKVQVQVNVIPLITRQPRRTHRTRQRGSVTRSSAASGDANSDDASEPPRPQLNLYDQAALADLLQISKKTLQNQYSVAPHTLPPAIAIPGARGPRWTPLSVEEWLNNRPRHTSKPIPGAPKKKVGRPRIALRSVGGAS</sequence>
<proteinExistence type="predicted"/>
<reference evidence="2 3" key="1">
    <citation type="submission" date="2016-07" db="EMBL/GenBank/DDBJ databases">
        <title>Draft genome of a psychrotolerant acidophile Acidithiobacillus ferrivorans strain YL15.</title>
        <authorList>
            <person name="Peng T."/>
            <person name="Ma L."/>
            <person name="Nan M."/>
            <person name="An N."/>
            <person name="Wang M."/>
            <person name="Qiu G."/>
            <person name="Zeng W."/>
        </authorList>
    </citation>
    <scope>NUCLEOTIDE SEQUENCE [LARGE SCALE GENOMIC DNA]</scope>
    <source>
        <strain evidence="2 3">YL15</strain>
    </source>
</reference>
<dbReference type="EMBL" id="MASQ01000102">
    <property type="protein sequence ID" value="OCB02038.1"/>
    <property type="molecule type" value="Genomic_DNA"/>
</dbReference>
<evidence type="ECO:0000313" key="2">
    <source>
        <dbReference type="EMBL" id="OCB02038.1"/>
    </source>
</evidence>
<feature type="region of interest" description="Disordered" evidence="1">
    <location>
        <begin position="78"/>
        <end position="113"/>
    </location>
</feature>
<organism evidence="2 3">
    <name type="scientific">Acidithiobacillus ferrivorans</name>
    <dbReference type="NCBI Taxonomy" id="160808"/>
    <lineage>
        <taxon>Bacteria</taxon>
        <taxon>Pseudomonadati</taxon>
        <taxon>Pseudomonadota</taxon>
        <taxon>Acidithiobacillia</taxon>
        <taxon>Acidithiobacillales</taxon>
        <taxon>Acidithiobacillaceae</taxon>
        <taxon>Acidithiobacillus</taxon>
    </lineage>
</organism>
<evidence type="ECO:0000256" key="1">
    <source>
        <dbReference type="SAM" id="MobiDB-lite"/>
    </source>
</evidence>
<dbReference type="Proteomes" id="UP000093129">
    <property type="component" value="Unassembled WGS sequence"/>
</dbReference>
<name>A0A1B9BWC3_9PROT</name>
<feature type="compositionally biased region" description="Basic residues" evidence="1">
    <location>
        <begin position="78"/>
        <end position="87"/>
    </location>
</feature>
<gene>
    <name evidence="2" type="ORF">BBC27_14850</name>
</gene>
<protein>
    <submittedName>
        <fullName evidence="2">Uncharacterized protein</fullName>
    </submittedName>
</protein>
<feature type="region of interest" description="Disordered" evidence="1">
    <location>
        <begin position="169"/>
        <end position="200"/>
    </location>
</feature>
<accession>A0A1B9BWC3</accession>